<organism evidence="1">
    <name type="scientific">Riboviria sp</name>
    <dbReference type="NCBI Taxonomy" id="2585031"/>
    <lineage>
        <taxon>Viruses</taxon>
        <taxon>Riboviria</taxon>
    </lineage>
</organism>
<dbReference type="EMBL" id="MW239385">
    <property type="protein sequence ID" value="UGO57400.1"/>
    <property type="molecule type" value="Genomic_RNA"/>
</dbReference>
<name>A0A8K1U2G0_9VIRU</name>
<reference evidence="1" key="1">
    <citation type="submission" date="2020-11" db="EMBL/GenBank/DDBJ databases">
        <title>RNA virus dark matter in the feces of wild birds.</title>
        <authorList>
            <person name="Lu X."/>
            <person name="Yang X.S."/>
            <person name="Zhang W."/>
        </authorList>
    </citation>
    <scope>NUCLEOTIDE SEQUENCE</scope>
    <source>
        <strain evidence="1">MugimakiFlycatcher160con28</strain>
    </source>
</reference>
<proteinExistence type="predicted"/>
<evidence type="ECO:0000313" key="1">
    <source>
        <dbReference type="EMBL" id="UGO57400.1"/>
    </source>
</evidence>
<sequence>MPHAKAKLSRMASSTIGMILPARYTRNRSYASGVVNFGLPPLKVSNLAAAGARTGTPGACISSPKADAARTPRACTSSRTRGLLVSTSNVLKGLRTITGPNDPQQTRLWQNSACSKCRVVCTSVTIPRDNIKPGIVLTRSSYSSSTMIALSSPSRNTRYFLIPMVSNQAKIIARLSSELPNPVFMSPLARFAFMRYTIPPWLKPMLLFWLFNKAINSLW</sequence>
<accession>A0A8K1U2G0</accession>
<protein>
    <submittedName>
        <fullName evidence="1">Uncharacterized protein</fullName>
    </submittedName>
</protein>